<dbReference type="Proteomes" id="UP000095767">
    <property type="component" value="Unassembled WGS sequence"/>
</dbReference>
<protein>
    <recommendedName>
        <fullName evidence="3">Membrane protein YuiD</fullName>
    </recommendedName>
</protein>
<dbReference type="PANTHER" id="PTHR31446:SF41">
    <property type="entry name" value="OS01G0901800 PROTEIN"/>
    <property type="match status" value="1"/>
</dbReference>
<organism evidence="1 2">
    <name type="scientific">Dichanthelium oligosanthes</name>
    <dbReference type="NCBI Taxonomy" id="888268"/>
    <lineage>
        <taxon>Eukaryota</taxon>
        <taxon>Viridiplantae</taxon>
        <taxon>Streptophyta</taxon>
        <taxon>Embryophyta</taxon>
        <taxon>Tracheophyta</taxon>
        <taxon>Spermatophyta</taxon>
        <taxon>Magnoliopsida</taxon>
        <taxon>Liliopsida</taxon>
        <taxon>Poales</taxon>
        <taxon>Poaceae</taxon>
        <taxon>PACMAD clade</taxon>
        <taxon>Panicoideae</taxon>
        <taxon>Panicodae</taxon>
        <taxon>Paniceae</taxon>
        <taxon>Dichantheliinae</taxon>
        <taxon>Dichanthelium</taxon>
    </lineage>
</organism>
<dbReference type="InterPro" id="IPR003832">
    <property type="entry name" value="DUF212"/>
</dbReference>
<reference evidence="1 2" key="1">
    <citation type="submission" date="2016-09" db="EMBL/GenBank/DDBJ databases">
        <title>The draft genome of Dichanthelium oligosanthes: A C3 panicoid grass species.</title>
        <authorList>
            <person name="Studer A.J."/>
            <person name="Schnable J.C."/>
            <person name="Brutnell T.P."/>
        </authorList>
    </citation>
    <scope>NUCLEOTIDE SEQUENCE [LARGE SCALE GENOMIC DNA]</scope>
    <source>
        <strain evidence="2">cv. Kellogg 1175</strain>
        <tissue evidence="1">Leaf</tissue>
    </source>
</reference>
<dbReference type="PANTHER" id="PTHR31446">
    <property type="entry name" value="ACID PHOSPHATASE/VANADIUM-DEPENDENT HALOPEROXIDASE-RELATED PROTEIN"/>
    <property type="match status" value="1"/>
</dbReference>
<dbReference type="OrthoDB" id="1716650at2759"/>
<keyword evidence="2" id="KW-1185">Reference proteome</keyword>
<gene>
    <name evidence="1" type="ORF">BAE44_0013626</name>
</gene>
<accession>A0A1E5VJR2</accession>
<name>A0A1E5VJR2_9POAL</name>
<proteinExistence type="predicted"/>
<evidence type="ECO:0000313" key="1">
    <source>
        <dbReference type="EMBL" id="OEL25355.1"/>
    </source>
</evidence>
<dbReference type="EMBL" id="LWDX02037428">
    <property type="protein sequence ID" value="OEL25355.1"/>
    <property type="molecule type" value="Genomic_DNA"/>
</dbReference>
<dbReference type="Pfam" id="PF02681">
    <property type="entry name" value="DUF212"/>
    <property type="match status" value="2"/>
</dbReference>
<evidence type="ECO:0000313" key="2">
    <source>
        <dbReference type="Proteomes" id="UP000095767"/>
    </source>
</evidence>
<dbReference type="AlphaFoldDB" id="A0A1E5VJR2"/>
<comment type="caution">
    <text evidence="1">The sequence shown here is derived from an EMBL/GenBank/DDBJ whole genome shotgun (WGS) entry which is preliminary data.</text>
</comment>
<evidence type="ECO:0008006" key="3">
    <source>
        <dbReference type="Google" id="ProtNLM"/>
    </source>
</evidence>
<sequence length="223" mass="23565">MGDGGAADDATSPPAAAGFSYVAVFHNYPLVAALLGFAIAQSIKFFVTCLNNELVFTLFPMLPAREKKNATVSLICSCFEQRYKENRWDPKQLIGSGGMPSSHSATVTALAVAIGFQDGFNCSLFATAAIFASVVGYQLSIPSPVPSEEVMYDASGIRLHAGKQAAVCNNSLHVLNQIVCELPSEHPLAETRPLRELLGHTPTQVVAGALLGCSISAAGQLFF</sequence>